<feature type="transmembrane region" description="Helical" evidence="1">
    <location>
        <begin position="50"/>
        <end position="69"/>
    </location>
</feature>
<evidence type="ECO:0000313" key="2">
    <source>
        <dbReference type="EMBL" id="MCL7041469.1"/>
    </source>
</evidence>
<proteinExistence type="predicted"/>
<dbReference type="AlphaFoldDB" id="A0AA41VHP1"/>
<reference evidence="2" key="1">
    <citation type="submission" date="2022-03" db="EMBL/GenBank/DDBJ databases">
        <title>A functionally conserved STORR gene fusion in Papaver species that diverged 16.8 million years ago.</title>
        <authorList>
            <person name="Catania T."/>
        </authorList>
    </citation>
    <scope>NUCLEOTIDE SEQUENCE</scope>
    <source>
        <strain evidence="2">S-191538</strain>
    </source>
</reference>
<evidence type="ECO:0008006" key="4">
    <source>
        <dbReference type="Google" id="ProtNLM"/>
    </source>
</evidence>
<keyword evidence="1" id="KW-1133">Transmembrane helix</keyword>
<protein>
    <recommendedName>
        <fullName evidence="4">Transmembrane protein</fullName>
    </recommendedName>
</protein>
<dbReference type="EMBL" id="JAJJMA010224045">
    <property type="protein sequence ID" value="MCL7041469.1"/>
    <property type="molecule type" value="Genomic_DNA"/>
</dbReference>
<keyword evidence="3" id="KW-1185">Reference proteome</keyword>
<evidence type="ECO:0000313" key="3">
    <source>
        <dbReference type="Proteomes" id="UP001177140"/>
    </source>
</evidence>
<accession>A0AA41VHP1</accession>
<keyword evidence="1" id="KW-0812">Transmembrane</keyword>
<evidence type="ECO:0000256" key="1">
    <source>
        <dbReference type="SAM" id="Phobius"/>
    </source>
</evidence>
<dbReference type="PANTHER" id="PTHR33287:SF3">
    <property type="entry name" value="OS03G0453550 PROTEIN"/>
    <property type="match status" value="1"/>
</dbReference>
<dbReference type="PANTHER" id="PTHR33287">
    <property type="entry name" value="OS03G0453550 PROTEIN"/>
    <property type="match status" value="1"/>
</dbReference>
<sequence>MSVIQQHPLMEMSQSPGHFLLLKLWQREEDMFGRRVTMKETRMDNFKSKIFQLCCCFYLFVGFFLTLLYTSSVNSFHDHHSCKNWWLPSIHHARSCIVQRFNFFMCNGYSRCTTKSVAKNGISVAHVSVNKRIIKQGQTRGV</sequence>
<name>A0AA41VHP1_PAPNU</name>
<keyword evidence="1" id="KW-0472">Membrane</keyword>
<dbReference type="Proteomes" id="UP001177140">
    <property type="component" value="Unassembled WGS sequence"/>
</dbReference>
<organism evidence="2 3">
    <name type="scientific">Papaver nudicaule</name>
    <name type="common">Iceland poppy</name>
    <dbReference type="NCBI Taxonomy" id="74823"/>
    <lineage>
        <taxon>Eukaryota</taxon>
        <taxon>Viridiplantae</taxon>
        <taxon>Streptophyta</taxon>
        <taxon>Embryophyta</taxon>
        <taxon>Tracheophyta</taxon>
        <taxon>Spermatophyta</taxon>
        <taxon>Magnoliopsida</taxon>
        <taxon>Ranunculales</taxon>
        <taxon>Papaveraceae</taxon>
        <taxon>Papaveroideae</taxon>
        <taxon>Papaver</taxon>
    </lineage>
</organism>
<gene>
    <name evidence="2" type="ORF">MKW94_003630</name>
</gene>
<comment type="caution">
    <text evidence="2">The sequence shown here is derived from an EMBL/GenBank/DDBJ whole genome shotgun (WGS) entry which is preliminary data.</text>
</comment>